<dbReference type="InterPro" id="IPR010482">
    <property type="entry name" value="TECPR1-like_DysF"/>
</dbReference>
<dbReference type="AlphaFoldDB" id="A0A316VC32"/>
<feature type="transmembrane region" description="Helical" evidence="6">
    <location>
        <begin position="120"/>
        <end position="146"/>
    </location>
</feature>
<keyword evidence="3 6" id="KW-1133">Transmembrane helix</keyword>
<feature type="region of interest" description="Disordered" evidence="5">
    <location>
        <begin position="494"/>
        <end position="518"/>
    </location>
</feature>
<evidence type="ECO:0000256" key="1">
    <source>
        <dbReference type="ARBA" id="ARBA00004141"/>
    </source>
</evidence>
<evidence type="ECO:0000256" key="6">
    <source>
        <dbReference type="SAM" id="Phobius"/>
    </source>
</evidence>
<evidence type="ECO:0000259" key="7">
    <source>
        <dbReference type="Pfam" id="PF06398"/>
    </source>
</evidence>
<dbReference type="RefSeq" id="XP_025354115.1">
    <property type="nucleotide sequence ID" value="XM_025499138.1"/>
</dbReference>
<dbReference type="Proteomes" id="UP000245771">
    <property type="component" value="Unassembled WGS sequence"/>
</dbReference>
<proteinExistence type="predicted"/>
<keyword evidence="2 6" id="KW-0812">Transmembrane</keyword>
<dbReference type="GeneID" id="37020919"/>
<dbReference type="Pfam" id="PF06398">
    <property type="entry name" value="Pex24p"/>
    <property type="match status" value="1"/>
</dbReference>
<dbReference type="OrthoDB" id="74314at2759"/>
<feature type="compositionally biased region" description="Acidic residues" evidence="5">
    <location>
        <begin position="497"/>
        <end position="506"/>
    </location>
</feature>
<feature type="compositionally biased region" description="Low complexity" evidence="5">
    <location>
        <begin position="1"/>
        <end position="15"/>
    </location>
</feature>
<organism evidence="8 9">
    <name type="scientific">Meira miltonrushii</name>
    <dbReference type="NCBI Taxonomy" id="1280837"/>
    <lineage>
        <taxon>Eukaryota</taxon>
        <taxon>Fungi</taxon>
        <taxon>Dikarya</taxon>
        <taxon>Basidiomycota</taxon>
        <taxon>Ustilaginomycotina</taxon>
        <taxon>Exobasidiomycetes</taxon>
        <taxon>Exobasidiales</taxon>
        <taxon>Brachybasidiaceae</taxon>
        <taxon>Meira</taxon>
    </lineage>
</organism>
<evidence type="ECO:0000313" key="8">
    <source>
        <dbReference type="EMBL" id="PWN33813.1"/>
    </source>
</evidence>
<dbReference type="EMBL" id="KZ819604">
    <property type="protein sequence ID" value="PWN33813.1"/>
    <property type="molecule type" value="Genomic_DNA"/>
</dbReference>
<feature type="domain" description="TECPR1-like DysF" evidence="7">
    <location>
        <begin position="77"/>
        <end position="458"/>
    </location>
</feature>
<feature type="region of interest" description="Disordered" evidence="5">
    <location>
        <begin position="1"/>
        <end position="40"/>
    </location>
</feature>
<comment type="subcellular location">
    <subcellularLocation>
        <location evidence="1">Membrane</location>
        <topology evidence="1">Multi-pass membrane protein</topology>
    </subcellularLocation>
</comment>
<keyword evidence="9" id="KW-1185">Reference proteome</keyword>
<dbReference type="PANTHER" id="PTHR28304:SF2">
    <property type="entry name" value="PEROXISOMAL MEMBRANE PROTEIN PEX29"/>
    <property type="match status" value="1"/>
</dbReference>
<evidence type="ECO:0000256" key="5">
    <source>
        <dbReference type="SAM" id="MobiDB-lite"/>
    </source>
</evidence>
<evidence type="ECO:0000313" key="9">
    <source>
        <dbReference type="Proteomes" id="UP000245771"/>
    </source>
</evidence>
<accession>A0A316VC32</accession>
<evidence type="ECO:0000256" key="3">
    <source>
        <dbReference type="ARBA" id="ARBA00022989"/>
    </source>
</evidence>
<feature type="transmembrane region" description="Helical" evidence="6">
    <location>
        <begin position="255"/>
        <end position="272"/>
    </location>
</feature>
<keyword evidence="4 6" id="KW-0472">Membrane</keyword>
<evidence type="ECO:0000256" key="2">
    <source>
        <dbReference type="ARBA" id="ARBA00022692"/>
    </source>
</evidence>
<evidence type="ECO:0000256" key="4">
    <source>
        <dbReference type="ARBA" id="ARBA00023136"/>
    </source>
</evidence>
<reference evidence="8 9" key="1">
    <citation type="journal article" date="2018" name="Mol. Biol. Evol.">
        <title>Broad Genomic Sampling Reveals a Smut Pathogenic Ancestry of the Fungal Clade Ustilaginomycotina.</title>
        <authorList>
            <person name="Kijpornyongpan T."/>
            <person name="Mondo S.J."/>
            <person name="Barry K."/>
            <person name="Sandor L."/>
            <person name="Lee J."/>
            <person name="Lipzen A."/>
            <person name="Pangilinan J."/>
            <person name="LaButti K."/>
            <person name="Hainaut M."/>
            <person name="Henrissat B."/>
            <person name="Grigoriev I.V."/>
            <person name="Spatafora J.W."/>
            <person name="Aime M.C."/>
        </authorList>
    </citation>
    <scope>NUCLEOTIDE SEQUENCE [LARGE SCALE GENOMIC DNA]</scope>
    <source>
        <strain evidence="8 9">MCA 3882</strain>
    </source>
</reference>
<sequence>MSAKDAAAPSSPSTPRKGSLPFWGTPSGTESNKQSPSASISGRSKLQSLAIETLLTSTLASVTATPPRLPVAKNKEPLSLPTTTRNFRGFVQKSGPIFYFQDAVEATLAWDDWPWTSMWMGIWAIVALHPYLLLCAPTAILAIILIRTHMARFPVGRPIDETPTSTGWTSSGTEKKELATQTPAETLAHAVAHPSSTGHGAVLPPLMPNPPHEGTIKYYENLRDIQNMMKMVTDGYDAVAPVVPYLNWSSYRRTLLLFQASLILTAVMFFGAPHIPLRPILLIAGEGAFIATHPWVKPALTGLLGRLDEEKRTAKTPLGRELNKMERMSREQQAKLSLWYDEDGLDDQVWQKGWRDVEMYQNERFAPETAATASGWSAHNLQFGERRAFTKGPDGWTAKELDVAGYSLDIRQVAMSLEPGWAWVEGDDWRIDWIGKWSPVGVDAEGFVYTDTDWQTPSPYPYGHTGNPRYPPAIQDSRANGSILGELLAGHSKEESSVFEDDDEEDHQGPESLTGMEFRAVKADTRRRRWLRRAVWIGKEEKKGSEQISN</sequence>
<dbReference type="InterPro" id="IPR052816">
    <property type="entry name" value="Peroxisomal_Membrane_PEX28-32"/>
</dbReference>
<dbReference type="STRING" id="1280837.A0A316VC32"/>
<feature type="compositionally biased region" description="Polar residues" evidence="5">
    <location>
        <begin position="26"/>
        <end position="40"/>
    </location>
</feature>
<dbReference type="GO" id="GO:0007031">
    <property type="term" value="P:peroxisome organization"/>
    <property type="evidence" value="ECO:0007669"/>
    <property type="project" value="UniProtKB-ARBA"/>
</dbReference>
<gene>
    <name evidence="8" type="ORF">FA14DRAFT_161484</name>
</gene>
<protein>
    <recommendedName>
        <fullName evidence="7">TECPR1-like DysF domain-containing protein</fullName>
    </recommendedName>
</protein>
<dbReference type="InParanoid" id="A0A316VC32"/>
<name>A0A316VC32_9BASI</name>
<dbReference type="GO" id="GO:0005778">
    <property type="term" value="C:peroxisomal membrane"/>
    <property type="evidence" value="ECO:0007669"/>
    <property type="project" value="TreeGrafter"/>
</dbReference>
<dbReference type="PANTHER" id="PTHR28304">
    <property type="entry name" value="PEROXISOMAL MEMBRANE PROTEIN PEX29"/>
    <property type="match status" value="1"/>
</dbReference>